<evidence type="ECO:0000256" key="1">
    <source>
        <dbReference type="SAM" id="SignalP"/>
    </source>
</evidence>
<dbReference type="RefSeq" id="WP_131999484.1">
    <property type="nucleotide sequence ID" value="NZ_JACGXM010000015.1"/>
</dbReference>
<organism evidence="2 3">
    <name type="scientific">Dokdonella fugitiva</name>
    <dbReference type="NCBI Taxonomy" id="328517"/>
    <lineage>
        <taxon>Bacteria</taxon>
        <taxon>Pseudomonadati</taxon>
        <taxon>Pseudomonadota</taxon>
        <taxon>Gammaproteobacteria</taxon>
        <taxon>Lysobacterales</taxon>
        <taxon>Rhodanobacteraceae</taxon>
        <taxon>Dokdonella</taxon>
    </lineage>
</organism>
<protein>
    <submittedName>
        <fullName evidence="2">Uncharacterized protein</fullName>
    </submittedName>
</protein>
<gene>
    <name evidence="2" type="ORF">EV148_108134</name>
</gene>
<proteinExistence type="predicted"/>
<keyword evidence="1" id="KW-0732">Signal</keyword>
<name>A0A4R2I3J7_9GAMM</name>
<keyword evidence="3" id="KW-1185">Reference proteome</keyword>
<dbReference type="EMBL" id="SLWQ01000008">
    <property type="protein sequence ID" value="TCO38296.1"/>
    <property type="molecule type" value="Genomic_DNA"/>
</dbReference>
<feature type="signal peptide" evidence="1">
    <location>
        <begin position="1"/>
        <end position="28"/>
    </location>
</feature>
<dbReference type="AlphaFoldDB" id="A0A4R2I3J7"/>
<dbReference type="Proteomes" id="UP000294862">
    <property type="component" value="Unassembled WGS sequence"/>
</dbReference>
<evidence type="ECO:0000313" key="3">
    <source>
        <dbReference type="Proteomes" id="UP000294862"/>
    </source>
</evidence>
<sequence>MATSTPVIRGGPVLAALALLAVASPAGAGDAARRYTMHASLRPVVTKTTARGDALSMQASLVASRSYVPVQEGGDLALIGKLAHVVLGCADDTIFANGFDGPI</sequence>
<feature type="chain" id="PRO_5020235709" evidence="1">
    <location>
        <begin position="29"/>
        <end position="103"/>
    </location>
</feature>
<accession>A0A4R2I3J7</accession>
<comment type="caution">
    <text evidence="2">The sequence shown here is derived from an EMBL/GenBank/DDBJ whole genome shotgun (WGS) entry which is preliminary data.</text>
</comment>
<reference evidence="2 3" key="1">
    <citation type="journal article" date="2015" name="Stand. Genomic Sci.">
        <title>Genomic Encyclopedia of Bacterial and Archaeal Type Strains, Phase III: the genomes of soil and plant-associated and newly described type strains.</title>
        <authorList>
            <person name="Whitman W.B."/>
            <person name="Woyke T."/>
            <person name="Klenk H.P."/>
            <person name="Zhou Y."/>
            <person name="Lilburn T.G."/>
            <person name="Beck B.J."/>
            <person name="De Vos P."/>
            <person name="Vandamme P."/>
            <person name="Eisen J.A."/>
            <person name="Garrity G."/>
            <person name="Hugenholtz P."/>
            <person name="Kyrpides N.C."/>
        </authorList>
    </citation>
    <scope>NUCLEOTIDE SEQUENCE [LARGE SCALE GENOMIC DNA]</scope>
    <source>
        <strain evidence="2 3">A3</strain>
    </source>
</reference>
<evidence type="ECO:0000313" key="2">
    <source>
        <dbReference type="EMBL" id="TCO38296.1"/>
    </source>
</evidence>